<accession>A0ABR6Z724</accession>
<keyword evidence="3" id="KW-1185">Reference proteome</keyword>
<dbReference type="Proteomes" id="UP000646911">
    <property type="component" value="Unassembled WGS sequence"/>
</dbReference>
<dbReference type="PANTHER" id="PTHR33490">
    <property type="entry name" value="BLR5614 PROTEIN-RELATED"/>
    <property type="match status" value="1"/>
</dbReference>
<evidence type="ECO:0000313" key="2">
    <source>
        <dbReference type="EMBL" id="MBC3907389.1"/>
    </source>
</evidence>
<organism evidence="2 3">
    <name type="scientific">Undibacterium umbellatum</name>
    <dbReference type="NCBI Taxonomy" id="2762300"/>
    <lineage>
        <taxon>Bacteria</taxon>
        <taxon>Pseudomonadati</taxon>
        <taxon>Pseudomonadota</taxon>
        <taxon>Betaproteobacteria</taxon>
        <taxon>Burkholderiales</taxon>
        <taxon>Oxalobacteraceae</taxon>
        <taxon>Undibacterium</taxon>
    </lineage>
</organism>
<dbReference type="PANTHER" id="PTHR33490:SF3">
    <property type="entry name" value="CONSERVED INTEGRAL MEMBRANE PROTEIN"/>
    <property type="match status" value="1"/>
</dbReference>
<sequence>MTIEGTIKGAQAGGLESANVLLHPSALLDYQHPSIQALIAGRGWRNLDEFERIGAAYNYVRDEVAFGYNTSDDLPASQVLADGIGQCNTKGTLLMALLRALDVPCRFHGFTIDKALQKGAITGLAYVLAPRSIIHSWVEVWFGGRWLNLEGFILDKKYLCQLQQRFSSQQGAFCGYGAATPDLHNPQIDWKGSDTYIQKDGINADFGVFETPDAFYMKHGANLSGIKRWMFLRFIRQWMNQNVTNIRG</sequence>
<proteinExistence type="predicted"/>
<evidence type="ECO:0000259" key="1">
    <source>
        <dbReference type="Pfam" id="PF01841"/>
    </source>
</evidence>
<dbReference type="InterPro" id="IPR002931">
    <property type="entry name" value="Transglutaminase-like"/>
</dbReference>
<feature type="domain" description="Transglutaminase-like" evidence="1">
    <location>
        <begin position="48"/>
        <end position="150"/>
    </location>
</feature>
<gene>
    <name evidence="2" type="ORF">H8L47_07420</name>
</gene>
<protein>
    <submittedName>
        <fullName evidence="2">Transglutaminase family protein</fullName>
    </submittedName>
</protein>
<name>A0ABR6Z724_9BURK</name>
<comment type="caution">
    <text evidence="2">The sequence shown here is derived from an EMBL/GenBank/DDBJ whole genome shotgun (WGS) entry which is preliminary data.</text>
</comment>
<dbReference type="SUPFAM" id="SSF54001">
    <property type="entry name" value="Cysteine proteinases"/>
    <property type="match status" value="1"/>
</dbReference>
<reference evidence="2 3" key="1">
    <citation type="submission" date="2020-08" db="EMBL/GenBank/DDBJ databases">
        <title>Novel species isolated from subtropical streams in China.</title>
        <authorList>
            <person name="Lu H."/>
        </authorList>
    </citation>
    <scope>NUCLEOTIDE SEQUENCE [LARGE SCALE GENOMIC DNA]</scope>
    <source>
        <strain evidence="2 3">NL8W</strain>
    </source>
</reference>
<dbReference type="InterPro" id="IPR038765">
    <property type="entry name" value="Papain-like_cys_pep_sf"/>
</dbReference>
<dbReference type="RefSeq" id="WP_186953110.1">
    <property type="nucleotide sequence ID" value="NZ_JACOFX010000002.1"/>
</dbReference>
<dbReference type="EMBL" id="JACOFX010000002">
    <property type="protein sequence ID" value="MBC3907389.1"/>
    <property type="molecule type" value="Genomic_DNA"/>
</dbReference>
<evidence type="ECO:0000313" key="3">
    <source>
        <dbReference type="Proteomes" id="UP000646911"/>
    </source>
</evidence>
<dbReference type="Pfam" id="PF01841">
    <property type="entry name" value="Transglut_core"/>
    <property type="match status" value="1"/>
</dbReference>
<dbReference type="Gene3D" id="3.10.620.30">
    <property type="match status" value="1"/>
</dbReference>